<dbReference type="Proteomes" id="UP000324222">
    <property type="component" value="Unassembled WGS sequence"/>
</dbReference>
<dbReference type="AlphaFoldDB" id="A0A5B7F665"/>
<organism evidence="2 3">
    <name type="scientific">Portunus trituberculatus</name>
    <name type="common">Swimming crab</name>
    <name type="synonym">Neptunus trituberculatus</name>
    <dbReference type="NCBI Taxonomy" id="210409"/>
    <lineage>
        <taxon>Eukaryota</taxon>
        <taxon>Metazoa</taxon>
        <taxon>Ecdysozoa</taxon>
        <taxon>Arthropoda</taxon>
        <taxon>Crustacea</taxon>
        <taxon>Multicrustacea</taxon>
        <taxon>Malacostraca</taxon>
        <taxon>Eumalacostraca</taxon>
        <taxon>Eucarida</taxon>
        <taxon>Decapoda</taxon>
        <taxon>Pleocyemata</taxon>
        <taxon>Brachyura</taxon>
        <taxon>Eubrachyura</taxon>
        <taxon>Portunoidea</taxon>
        <taxon>Portunidae</taxon>
        <taxon>Portuninae</taxon>
        <taxon>Portunus</taxon>
    </lineage>
</organism>
<feature type="region of interest" description="Disordered" evidence="1">
    <location>
        <begin position="18"/>
        <end position="43"/>
    </location>
</feature>
<gene>
    <name evidence="2" type="ORF">E2C01_034666</name>
</gene>
<evidence type="ECO:0000256" key="1">
    <source>
        <dbReference type="SAM" id="MobiDB-lite"/>
    </source>
</evidence>
<feature type="compositionally biased region" description="Polar residues" evidence="1">
    <location>
        <begin position="19"/>
        <end position="39"/>
    </location>
</feature>
<comment type="caution">
    <text evidence="2">The sequence shown here is derived from an EMBL/GenBank/DDBJ whole genome shotgun (WGS) entry which is preliminary data.</text>
</comment>
<name>A0A5B7F665_PORTR</name>
<keyword evidence="3" id="KW-1185">Reference proteome</keyword>
<dbReference type="EMBL" id="VSRR010004919">
    <property type="protein sequence ID" value="MPC41085.1"/>
    <property type="molecule type" value="Genomic_DNA"/>
</dbReference>
<proteinExistence type="predicted"/>
<sequence>MAGNLTFSTGTRVRLISGHLSSSGGRRANTTNDGAVTSSDPDRGYCVGVKMNEALGV</sequence>
<evidence type="ECO:0000313" key="3">
    <source>
        <dbReference type="Proteomes" id="UP000324222"/>
    </source>
</evidence>
<protein>
    <submittedName>
        <fullName evidence="2">Uncharacterized protein</fullName>
    </submittedName>
</protein>
<reference evidence="2 3" key="1">
    <citation type="submission" date="2019-05" db="EMBL/GenBank/DDBJ databases">
        <title>Another draft genome of Portunus trituberculatus and its Hox gene families provides insights of decapod evolution.</title>
        <authorList>
            <person name="Jeong J.-H."/>
            <person name="Song I."/>
            <person name="Kim S."/>
            <person name="Choi T."/>
            <person name="Kim D."/>
            <person name="Ryu S."/>
            <person name="Kim W."/>
        </authorList>
    </citation>
    <scope>NUCLEOTIDE SEQUENCE [LARGE SCALE GENOMIC DNA]</scope>
    <source>
        <tissue evidence="2">Muscle</tissue>
    </source>
</reference>
<accession>A0A5B7F665</accession>
<evidence type="ECO:0000313" key="2">
    <source>
        <dbReference type="EMBL" id="MPC41085.1"/>
    </source>
</evidence>